<protein>
    <submittedName>
        <fullName evidence="2">Uncharacterized protein</fullName>
    </submittedName>
</protein>
<reference evidence="2 3" key="1">
    <citation type="submission" date="2015-06" db="EMBL/GenBank/DDBJ databases">
        <title>Draft genome of the ant-associated black yeast Phialophora attae CBS 131958.</title>
        <authorList>
            <person name="Moreno L.F."/>
            <person name="Stielow B.J."/>
            <person name="de Hoog S."/>
            <person name="Vicente V.A."/>
            <person name="Weiss V.A."/>
            <person name="de Vries M."/>
            <person name="Cruz L.M."/>
            <person name="Souza E.M."/>
        </authorList>
    </citation>
    <scope>NUCLEOTIDE SEQUENCE [LARGE SCALE GENOMIC DNA]</scope>
    <source>
        <strain evidence="2 3">CBS 131958</strain>
    </source>
</reference>
<dbReference type="Proteomes" id="UP000038010">
    <property type="component" value="Unassembled WGS sequence"/>
</dbReference>
<dbReference type="VEuPathDB" id="FungiDB:AB675_11778"/>
<organism evidence="2 3">
    <name type="scientific">Cyphellophora attinorum</name>
    <dbReference type="NCBI Taxonomy" id="1664694"/>
    <lineage>
        <taxon>Eukaryota</taxon>
        <taxon>Fungi</taxon>
        <taxon>Dikarya</taxon>
        <taxon>Ascomycota</taxon>
        <taxon>Pezizomycotina</taxon>
        <taxon>Eurotiomycetes</taxon>
        <taxon>Chaetothyriomycetidae</taxon>
        <taxon>Chaetothyriales</taxon>
        <taxon>Cyphellophoraceae</taxon>
        <taxon>Cyphellophora</taxon>
    </lineage>
</organism>
<sequence length="523" mass="58641">MAPIKFSRYYHDLKTTNPDEWAFRRANERSHAARVAHDRRRKKQTKSEALSEPAEIALAPQPSTCILDPFVRLPTDNITTADKGLLHSYLVTIPSQWQTNAYAGTGSVREVSLHHICNNEIVLQWVLLLAESRISNSPLRDRSQHRRRQRVYRTMRHAAITADVWDDNLIYGVCFAIMTEYRVGSRDRAQVHLQAYRAICATRQGLSSTESVKKGPSFMNAMLMMYDVAACRPMLRCKSGASPEEDAVSRHIPEPLKAMGAHWRERRTMRQLRRQVSANQINAWSDEITWQHQQSSDYVGPTPFTNLRQALKYCITDNSHTDSRRCLGILFTLNLFLCWGHDFSDLQVLDFFRKLDQRLSAALAGRHVHDDDQHSRSDTLASSSGFASGSAYGVSPSANDVPATTLVPLLLSVTEGLIREAARESSAKYELVFVWEVLRMLEILVRLDGVRVAGSGSVLAESREYLGSSLLGVLDDEADIIRAEEEKFLSRAETGLGKGGGGEALSVDLGVEKVISHFNSNSI</sequence>
<keyword evidence="3" id="KW-1185">Reference proteome</keyword>
<dbReference type="RefSeq" id="XP_017996747.1">
    <property type="nucleotide sequence ID" value="XM_018140653.1"/>
</dbReference>
<evidence type="ECO:0000313" key="3">
    <source>
        <dbReference type="Proteomes" id="UP000038010"/>
    </source>
</evidence>
<accession>A0A0N1GZX2</accession>
<evidence type="ECO:0000256" key="1">
    <source>
        <dbReference type="SAM" id="MobiDB-lite"/>
    </source>
</evidence>
<comment type="caution">
    <text evidence="2">The sequence shown here is derived from an EMBL/GenBank/DDBJ whole genome shotgun (WGS) entry which is preliminary data.</text>
</comment>
<dbReference type="AlphaFoldDB" id="A0A0N1GZX2"/>
<feature type="compositionally biased region" description="Basic residues" evidence="1">
    <location>
        <begin position="32"/>
        <end position="44"/>
    </location>
</feature>
<proteinExistence type="predicted"/>
<dbReference type="EMBL" id="LFJN01000028">
    <property type="protein sequence ID" value="KPI36784.1"/>
    <property type="molecule type" value="Genomic_DNA"/>
</dbReference>
<dbReference type="GeneID" id="28732534"/>
<feature type="region of interest" description="Disordered" evidence="1">
    <location>
        <begin position="32"/>
        <end position="54"/>
    </location>
</feature>
<name>A0A0N1GZX2_9EURO</name>
<evidence type="ECO:0000313" key="2">
    <source>
        <dbReference type="EMBL" id="KPI36784.1"/>
    </source>
</evidence>
<gene>
    <name evidence="2" type="ORF">AB675_11778</name>
</gene>